<protein>
    <submittedName>
        <fullName evidence="1">Sulfurtransferase complex subunit TusB</fullName>
    </submittedName>
</protein>
<dbReference type="Proteomes" id="UP000274695">
    <property type="component" value="Unassembled WGS sequence"/>
</dbReference>
<evidence type="ECO:0000313" key="4">
    <source>
        <dbReference type="Proteomes" id="UP000274695"/>
    </source>
</evidence>
<reference evidence="2 4" key="2">
    <citation type="submission" date="2018-10" db="EMBL/GenBank/DDBJ databases">
        <title>Draft genome sequence of Zhongshania sp. DSW25-10.</title>
        <authorList>
            <person name="Oh J."/>
        </authorList>
    </citation>
    <scope>NUCLEOTIDE SEQUENCE [LARGE SCALE GENOMIC DNA]</scope>
    <source>
        <strain evidence="2 4">DSW25-10</strain>
    </source>
</reference>
<gene>
    <name evidence="1" type="primary">dsrH</name>
    <name evidence="1" type="ORF">C0068_11745</name>
    <name evidence="2" type="ORF">D0911_00670</name>
</gene>
<evidence type="ECO:0000313" key="1">
    <source>
        <dbReference type="EMBL" id="POP52487.1"/>
    </source>
</evidence>
<dbReference type="InterPro" id="IPR007215">
    <property type="entry name" value="Sulphur_relay_TusB/DsrH"/>
</dbReference>
<dbReference type="PANTHER" id="PTHR37526">
    <property type="entry name" value="PROTEIN TUSB"/>
    <property type="match status" value="1"/>
</dbReference>
<sequence>MQLHILNSSASLSRCQSSISDTDSIILIEDAVVLSTSILQKVSASIAVFALNDDLARRGINPPDRIKALSFSEFVDLCADHTQCLSW</sequence>
<dbReference type="EMBL" id="RHGB01000001">
    <property type="protein sequence ID" value="RNL67584.1"/>
    <property type="molecule type" value="Genomic_DNA"/>
</dbReference>
<dbReference type="RefSeq" id="WP_103684669.1">
    <property type="nucleotide sequence ID" value="NZ_PQGG01000028.1"/>
</dbReference>
<name>A0A2S4HET8_9GAMM</name>
<dbReference type="OrthoDB" id="5741591at2"/>
<dbReference type="EMBL" id="PQGG01000028">
    <property type="protein sequence ID" value="POP52487.1"/>
    <property type="molecule type" value="Genomic_DNA"/>
</dbReference>
<dbReference type="SUPFAM" id="SSF75169">
    <property type="entry name" value="DsrEFH-like"/>
    <property type="match status" value="1"/>
</dbReference>
<keyword evidence="4" id="KW-1185">Reference proteome</keyword>
<organism evidence="1 3">
    <name type="scientific">Zhongshania marina</name>
    <dbReference type="NCBI Taxonomy" id="2304603"/>
    <lineage>
        <taxon>Bacteria</taxon>
        <taxon>Pseudomonadati</taxon>
        <taxon>Pseudomonadota</taxon>
        <taxon>Gammaproteobacteria</taxon>
        <taxon>Cellvibrionales</taxon>
        <taxon>Spongiibacteraceae</taxon>
        <taxon>Zhongshania</taxon>
    </lineage>
</organism>
<dbReference type="NCBIfam" id="TIGR03011">
    <property type="entry name" value="sulf_tusB_dsrH"/>
    <property type="match status" value="1"/>
</dbReference>
<dbReference type="AlphaFoldDB" id="A0A2S4HET8"/>
<dbReference type="PANTHER" id="PTHR37526:SF1">
    <property type="entry name" value="PROTEIN TUSB"/>
    <property type="match status" value="1"/>
</dbReference>
<accession>A0A2S4HET8</accession>
<evidence type="ECO:0000313" key="3">
    <source>
        <dbReference type="Proteomes" id="UP000237222"/>
    </source>
</evidence>
<dbReference type="Pfam" id="PF04077">
    <property type="entry name" value="DsrH"/>
    <property type="match status" value="1"/>
</dbReference>
<dbReference type="InterPro" id="IPR027396">
    <property type="entry name" value="DsrEFH-like"/>
</dbReference>
<dbReference type="GO" id="GO:1990228">
    <property type="term" value="C:sulfurtransferase complex"/>
    <property type="evidence" value="ECO:0007669"/>
    <property type="project" value="TreeGrafter"/>
</dbReference>
<dbReference type="Gene3D" id="3.40.1260.10">
    <property type="entry name" value="DsrEFH-like"/>
    <property type="match status" value="1"/>
</dbReference>
<comment type="caution">
    <text evidence="1">The sequence shown here is derived from an EMBL/GenBank/DDBJ whole genome shotgun (WGS) entry which is preliminary data.</text>
</comment>
<dbReference type="Proteomes" id="UP000237222">
    <property type="component" value="Unassembled WGS sequence"/>
</dbReference>
<dbReference type="GO" id="GO:0002143">
    <property type="term" value="P:tRNA wobble position uridine thiolation"/>
    <property type="evidence" value="ECO:0007669"/>
    <property type="project" value="InterPro"/>
</dbReference>
<evidence type="ECO:0000313" key="2">
    <source>
        <dbReference type="EMBL" id="RNL67584.1"/>
    </source>
</evidence>
<reference evidence="1" key="1">
    <citation type="submission" date="2018-01" db="EMBL/GenBank/DDBJ databases">
        <authorList>
            <person name="Yu X.-D."/>
        </authorList>
    </citation>
    <scope>NUCLEOTIDE SEQUENCE</scope>
    <source>
        <strain evidence="1">ZX-21</strain>
    </source>
</reference>
<proteinExistence type="predicted"/>